<evidence type="ECO:0000313" key="4">
    <source>
        <dbReference type="Proteomes" id="UP000094020"/>
    </source>
</evidence>
<protein>
    <submittedName>
        <fullName evidence="2">Uncharacterized protein</fullName>
    </submittedName>
</protein>
<dbReference type="GeneID" id="30168567"/>
<feature type="compositionally biased region" description="Low complexity" evidence="1">
    <location>
        <begin position="172"/>
        <end position="187"/>
    </location>
</feature>
<evidence type="ECO:0000313" key="3">
    <source>
        <dbReference type="EMBL" id="WWC67221.1"/>
    </source>
</evidence>
<proteinExistence type="predicted"/>
<sequence>MSTSPIFDNSRPAKRARTTRSQNSSSSSRTESAESSKRDKGKGKAQSPVLAVESDTISNHEGKRSRSKKVDEVKSERTKRAWETRRRAKVTIPTIEDDDQEAGPSTSLAHWETPLPNTDFLLSIHKHASRFYTNHELLFEHHTRSRAYPWGSKKRLMLIQDAKTGKNLKGLSDTSSSFKSNPKSKNYNNEDDEEIDELDEDDDDSQIIVKQELVDEYGELLRSNRDNSSNFSGKRDRPTGKYKKRDMYRAIEGEGLMALGILLQEHIIKSIHSSGYRKMIPSSSVHPLAYTEEIKAQKRKRISTTNLSRNTAEGNDNEREIESEEG</sequence>
<reference evidence="2" key="1">
    <citation type="submission" date="2013-07" db="EMBL/GenBank/DDBJ databases">
        <title>The Genome Sequence of Cryptococcus pinus CBS10737.</title>
        <authorList>
            <consortium name="The Broad Institute Genome Sequencing Platform"/>
            <person name="Cuomo C."/>
            <person name="Litvintseva A."/>
            <person name="Chen Y."/>
            <person name="Heitman J."/>
            <person name="Sun S."/>
            <person name="Springer D."/>
            <person name="Dromer F."/>
            <person name="Young S.K."/>
            <person name="Zeng Q."/>
            <person name="Gargeya S."/>
            <person name="Fitzgerald M."/>
            <person name="Abouelleil A."/>
            <person name="Alvarado L."/>
            <person name="Berlin A.M."/>
            <person name="Chapman S.B."/>
            <person name="Dewar J."/>
            <person name="Goldberg J."/>
            <person name="Griggs A."/>
            <person name="Gujja S."/>
            <person name="Hansen M."/>
            <person name="Howarth C."/>
            <person name="Imamovic A."/>
            <person name="Larimer J."/>
            <person name="McCowan C."/>
            <person name="Murphy C."/>
            <person name="Pearson M."/>
            <person name="Priest M."/>
            <person name="Roberts A."/>
            <person name="Saif S."/>
            <person name="Shea T."/>
            <person name="Sykes S."/>
            <person name="Wortman J."/>
            <person name="Nusbaum C."/>
            <person name="Birren B."/>
        </authorList>
    </citation>
    <scope>NUCLEOTIDE SEQUENCE [LARGE SCALE GENOMIC DNA]</scope>
    <source>
        <strain evidence="2">CBS 10737</strain>
    </source>
</reference>
<dbReference type="OrthoDB" id="2565191at2759"/>
<gene>
    <name evidence="2" type="ORF">I206_00198</name>
    <name evidence="3" type="ORF">I206_101128</name>
</gene>
<feature type="compositionally biased region" description="Basic and acidic residues" evidence="1">
    <location>
        <begin position="233"/>
        <end position="242"/>
    </location>
</feature>
<feature type="compositionally biased region" description="Basic and acidic residues" evidence="1">
    <location>
        <begin position="58"/>
        <end position="85"/>
    </location>
</feature>
<reference evidence="3" key="2">
    <citation type="submission" date="2013-07" db="EMBL/GenBank/DDBJ databases">
        <authorList>
            <consortium name="The Broad Institute Genome Sequencing Platform"/>
            <person name="Cuomo C."/>
            <person name="Litvintseva A."/>
            <person name="Chen Y."/>
            <person name="Heitman J."/>
            <person name="Sun S."/>
            <person name="Springer D."/>
            <person name="Dromer F."/>
            <person name="Young S.K."/>
            <person name="Zeng Q."/>
            <person name="Gargeya S."/>
            <person name="Fitzgerald M."/>
            <person name="Abouelleil A."/>
            <person name="Alvarado L."/>
            <person name="Berlin A.M."/>
            <person name="Chapman S.B."/>
            <person name="Dewar J."/>
            <person name="Goldberg J."/>
            <person name="Griggs A."/>
            <person name="Gujja S."/>
            <person name="Hansen M."/>
            <person name="Howarth C."/>
            <person name="Imamovic A."/>
            <person name="Larimer J."/>
            <person name="McCowan C."/>
            <person name="Murphy C."/>
            <person name="Pearson M."/>
            <person name="Priest M."/>
            <person name="Roberts A."/>
            <person name="Saif S."/>
            <person name="Shea T."/>
            <person name="Sykes S."/>
            <person name="Wortman J."/>
            <person name="Nusbaum C."/>
            <person name="Birren B."/>
        </authorList>
    </citation>
    <scope>NUCLEOTIDE SEQUENCE</scope>
    <source>
        <strain evidence="3">CBS 10737</strain>
    </source>
</reference>
<dbReference type="AlphaFoldDB" id="A0A1B9IBX3"/>
<name>A0A1B9IBX3_9TREE</name>
<feature type="region of interest" description="Disordered" evidence="1">
    <location>
        <begin position="295"/>
        <end position="326"/>
    </location>
</feature>
<dbReference type="EMBL" id="CP144519">
    <property type="protein sequence ID" value="WWC67221.1"/>
    <property type="molecule type" value="Genomic_DNA"/>
</dbReference>
<feature type="compositionally biased region" description="Polar residues" evidence="1">
    <location>
        <begin position="303"/>
        <end position="314"/>
    </location>
</feature>
<dbReference type="EMBL" id="KI894007">
    <property type="protein sequence ID" value="OCF52897.1"/>
    <property type="molecule type" value="Genomic_DNA"/>
</dbReference>
<dbReference type="Proteomes" id="UP000094020">
    <property type="component" value="Chromosome 1"/>
</dbReference>
<feature type="region of interest" description="Disordered" evidence="1">
    <location>
        <begin position="168"/>
        <end position="202"/>
    </location>
</feature>
<evidence type="ECO:0000313" key="2">
    <source>
        <dbReference type="EMBL" id="OCF52897.1"/>
    </source>
</evidence>
<evidence type="ECO:0000256" key="1">
    <source>
        <dbReference type="SAM" id="MobiDB-lite"/>
    </source>
</evidence>
<dbReference type="STRING" id="1296096.A0A1B9IBX3"/>
<keyword evidence="4" id="KW-1185">Reference proteome</keyword>
<dbReference type="KEGG" id="kpin:30168567"/>
<feature type="compositionally biased region" description="Acidic residues" evidence="1">
    <location>
        <begin position="189"/>
        <end position="202"/>
    </location>
</feature>
<dbReference type="RefSeq" id="XP_019014116.1">
    <property type="nucleotide sequence ID" value="XM_019151978.1"/>
</dbReference>
<feature type="region of interest" description="Disordered" evidence="1">
    <location>
        <begin position="220"/>
        <end position="242"/>
    </location>
</feature>
<feature type="region of interest" description="Disordered" evidence="1">
    <location>
        <begin position="1"/>
        <end position="86"/>
    </location>
</feature>
<reference evidence="2" key="3">
    <citation type="submission" date="2016-07" db="EMBL/GenBank/DDBJ databases">
        <title>Evolution of pathogenesis and genome organization in the Tremellales.</title>
        <authorList>
            <person name="Cuomo C."/>
            <person name="Litvintseva A."/>
            <person name="Heitman J."/>
            <person name="Chen Y."/>
            <person name="Sun S."/>
            <person name="Springer D."/>
            <person name="Dromer F."/>
            <person name="Young S."/>
            <person name="Zeng Q."/>
            <person name="Chapman S."/>
            <person name="Gujja S."/>
            <person name="Saif S."/>
            <person name="Birren B."/>
        </authorList>
    </citation>
    <scope>NUCLEOTIDE SEQUENCE</scope>
    <source>
        <strain evidence="2">CBS 10737</strain>
    </source>
</reference>
<accession>A0A1B9IBX3</accession>
<feature type="compositionally biased region" description="Low complexity" evidence="1">
    <location>
        <begin position="19"/>
        <end position="30"/>
    </location>
</feature>
<organism evidence="2">
    <name type="scientific">Kwoniella pini CBS 10737</name>
    <dbReference type="NCBI Taxonomy" id="1296096"/>
    <lineage>
        <taxon>Eukaryota</taxon>
        <taxon>Fungi</taxon>
        <taxon>Dikarya</taxon>
        <taxon>Basidiomycota</taxon>
        <taxon>Agaricomycotina</taxon>
        <taxon>Tremellomycetes</taxon>
        <taxon>Tremellales</taxon>
        <taxon>Cryptococcaceae</taxon>
        <taxon>Kwoniella</taxon>
    </lineage>
</organism>
<reference evidence="3" key="4">
    <citation type="submission" date="2024-02" db="EMBL/GenBank/DDBJ databases">
        <title>Comparative genomics of Cryptococcus and Kwoniella reveals pathogenesis evolution and contrasting modes of karyotype evolution via chromosome fusion or intercentromeric recombination.</title>
        <authorList>
            <person name="Coelho M.A."/>
            <person name="David-Palma M."/>
            <person name="Shea T."/>
            <person name="Bowers K."/>
            <person name="McGinley-Smith S."/>
            <person name="Mohammad A.W."/>
            <person name="Gnirke A."/>
            <person name="Yurkov A.M."/>
            <person name="Nowrousian M."/>
            <person name="Sun S."/>
            <person name="Cuomo C.A."/>
            <person name="Heitman J."/>
        </authorList>
    </citation>
    <scope>NUCLEOTIDE SEQUENCE</scope>
    <source>
        <strain evidence="3">CBS 10737</strain>
    </source>
</reference>